<dbReference type="Proteomes" id="UP001215598">
    <property type="component" value="Unassembled WGS sequence"/>
</dbReference>
<protein>
    <submittedName>
        <fullName evidence="2">Uncharacterized protein</fullName>
    </submittedName>
</protein>
<keyword evidence="3" id="KW-1185">Reference proteome</keyword>
<keyword evidence="1" id="KW-0732">Signal</keyword>
<accession>A0AAD7I1P7</accession>
<name>A0AAD7I1P7_9AGAR</name>
<evidence type="ECO:0000313" key="2">
    <source>
        <dbReference type="EMBL" id="KAJ7733128.1"/>
    </source>
</evidence>
<gene>
    <name evidence="2" type="ORF">B0H16DRAFT_1732422</name>
</gene>
<evidence type="ECO:0000256" key="1">
    <source>
        <dbReference type="SAM" id="SignalP"/>
    </source>
</evidence>
<organism evidence="2 3">
    <name type="scientific">Mycena metata</name>
    <dbReference type="NCBI Taxonomy" id="1033252"/>
    <lineage>
        <taxon>Eukaryota</taxon>
        <taxon>Fungi</taxon>
        <taxon>Dikarya</taxon>
        <taxon>Basidiomycota</taxon>
        <taxon>Agaricomycotina</taxon>
        <taxon>Agaricomycetes</taxon>
        <taxon>Agaricomycetidae</taxon>
        <taxon>Agaricales</taxon>
        <taxon>Marasmiineae</taxon>
        <taxon>Mycenaceae</taxon>
        <taxon>Mycena</taxon>
    </lineage>
</organism>
<dbReference type="AlphaFoldDB" id="A0AAD7I1P7"/>
<proteinExistence type="predicted"/>
<feature type="signal peptide" evidence="1">
    <location>
        <begin position="1"/>
        <end position="21"/>
    </location>
</feature>
<comment type="caution">
    <text evidence="2">The sequence shown here is derived from an EMBL/GenBank/DDBJ whole genome shotgun (WGS) entry which is preliminary data.</text>
</comment>
<reference evidence="2" key="1">
    <citation type="submission" date="2023-03" db="EMBL/GenBank/DDBJ databases">
        <title>Massive genome expansion in bonnet fungi (Mycena s.s.) driven by repeated elements and novel gene families across ecological guilds.</title>
        <authorList>
            <consortium name="Lawrence Berkeley National Laboratory"/>
            <person name="Harder C.B."/>
            <person name="Miyauchi S."/>
            <person name="Viragh M."/>
            <person name="Kuo A."/>
            <person name="Thoen E."/>
            <person name="Andreopoulos B."/>
            <person name="Lu D."/>
            <person name="Skrede I."/>
            <person name="Drula E."/>
            <person name="Henrissat B."/>
            <person name="Morin E."/>
            <person name="Kohler A."/>
            <person name="Barry K."/>
            <person name="LaButti K."/>
            <person name="Morin E."/>
            <person name="Salamov A."/>
            <person name="Lipzen A."/>
            <person name="Mereny Z."/>
            <person name="Hegedus B."/>
            <person name="Baldrian P."/>
            <person name="Stursova M."/>
            <person name="Weitz H."/>
            <person name="Taylor A."/>
            <person name="Grigoriev I.V."/>
            <person name="Nagy L.G."/>
            <person name="Martin F."/>
            <person name="Kauserud H."/>
        </authorList>
    </citation>
    <scope>NUCLEOTIDE SEQUENCE</scope>
    <source>
        <strain evidence="2">CBHHK182m</strain>
    </source>
</reference>
<evidence type="ECO:0000313" key="3">
    <source>
        <dbReference type="Proteomes" id="UP001215598"/>
    </source>
</evidence>
<sequence>MSHLHILVVFIFALLVGPAAGSAELNGGRSPSTRRALSLGPRCKFISLAELQALPFWQTFYDRLSVVIFGHIVEKTFFTSVGFKLRTTFEDGSQDAKVCSERVDFYNIGEPICYVTTTYTKEIASGDMTFDYPVGLSTVIGGTVAEVGSLTGGTIYETSAKNIYGKWGLSRHSGEQASTIRTRTTPSDRPTLFSRSFEVDANGEYETTVSSYATPGGICSLRYHNTTCIQEATGEAAFNLYGAVQVVFDSPVNKIYFWYLSLNDWVAWAQGGEPWSYSESQATITTTGNDNSLTAVECRYS</sequence>
<feature type="chain" id="PRO_5042286234" evidence="1">
    <location>
        <begin position="22"/>
        <end position="301"/>
    </location>
</feature>
<dbReference type="EMBL" id="JARKIB010000140">
    <property type="protein sequence ID" value="KAJ7733128.1"/>
    <property type="molecule type" value="Genomic_DNA"/>
</dbReference>